<dbReference type="HOGENOM" id="CLU_030431_1_1_1"/>
<evidence type="ECO:0000256" key="3">
    <source>
        <dbReference type="ARBA" id="ARBA00012646"/>
    </source>
</evidence>
<dbReference type="Proteomes" id="UP000030742">
    <property type="component" value="Unassembled WGS sequence"/>
</dbReference>
<feature type="non-terminal residue" evidence="9">
    <location>
        <position position="1"/>
    </location>
</feature>
<dbReference type="InterPro" id="IPR050645">
    <property type="entry name" value="Histidine_acid_phosphatase"/>
</dbReference>
<evidence type="ECO:0000256" key="6">
    <source>
        <dbReference type="ARBA" id="ARBA00023157"/>
    </source>
</evidence>
<dbReference type="CDD" id="cd07061">
    <property type="entry name" value="HP_HAP_like"/>
    <property type="match status" value="1"/>
</dbReference>
<comment type="similarity">
    <text evidence="2">Belongs to the histidine acid phosphatase family.</text>
</comment>
<feature type="signal peptide" evidence="8">
    <location>
        <begin position="1"/>
        <end position="18"/>
    </location>
</feature>
<evidence type="ECO:0000313" key="13">
    <source>
        <dbReference type="Proteomes" id="UP000030742"/>
    </source>
</evidence>
<dbReference type="InterPro" id="IPR029033">
    <property type="entry name" value="His_PPase_superfam"/>
</dbReference>
<evidence type="ECO:0000313" key="9">
    <source>
        <dbReference type="EMBL" id="ENN71935.1"/>
    </source>
</evidence>
<evidence type="ECO:0000313" key="12">
    <source>
        <dbReference type="Proteomes" id="UP000019118"/>
    </source>
</evidence>
<dbReference type="InterPro" id="IPR000560">
    <property type="entry name" value="His_Pase_clade-2"/>
</dbReference>
<dbReference type="OMA" id="QKEWEHE"/>
<dbReference type="EC" id="3.1.3.2" evidence="3"/>
<keyword evidence="4 8" id="KW-0732">Signal</keyword>
<evidence type="ECO:0000256" key="7">
    <source>
        <dbReference type="ARBA" id="ARBA00023180"/>
    </source>
</evidence>
<dbReference type="PROSITE" id="PS00616">
    <property type="entry name" value="HIS_ACID_PHOSPHAT_1"/>
    <property type="match status" value="1"/>
</dbReference>
<evidence type="ECO:0000313" key="11">
    <source>
        <dbReference type="EnsemblMetazoa" id="XP_019769013.1"/>
    </source>
</evidence>
<dbReference type="Pfam" id="PF00328">
    <property type="entry name" value="His_Phos_2"/>
    <property type="match status" value="1"/>
</dbReference>
<dbReference type="Gene3D" id="3.40.50.1240">
    <property type="entry name" value="Phosphoglycerate mutase-like"/>
    <property type="match status" value="1"/>
</dbReference>
<dbReference type="OrthoDB" id="10257284at2759"/>
<dbReference type="Proteomes" id="UP000019118">
    <property type="component" value="Unassembled WGS sequence"/>
</dbReference>
<evidence type="ECO:0000256" key="1">
    <source>
        <dbReference type="ARBA" id="ARBA00000032"/>
    </source>
</evidence>
<dbReference type="KEGG" id="dpa:109543639"/>
<dbReference type="SUPFAM" id="SSF53254">
    <property type="entry name" value="Phosphoglycerate mutase-like"/>
    <property type="match status" value="1"/>
</dbReference>
<evidence type="ECO:0000256" key="2">
    <source>
        <dbReference type="ARBA" id="ARBA00005375"/>
    </source>
</evidence>
<reference evidence="11" key="2">
    <citation type="submission" date="2024-08" db="UniProtKB">
        <authorList>
            <consortium name="EnsemblMetazoa"/>
        </authorList>
    </citation>
    <scope>IDENTIFICATION</scope>
</reference>
<sequence length="354" mass="40148">MQYLMFVWFFLATSSCRAEDSDSLKLVHVLFRHGNRNPDQATLWEGSPFANESFYPEGFGQLTNAGKRTEYNLGVLLRDRYDEFLGDTWNSNLLDVRTTDYNRTKMSALLVLAGLWPPRGSNVWNDDLPWQPIPYNYYSSSEDTVLSTAVGNSTLAGYFDNSETSEYLASRYGEMMEILSENTGIAADDYYAAFLTTDGIKVLIQLGFPQKEWEHEVFPEPIKSFVVDYYYIVTNTTERRKVVSGPFIQKILTDSEAFINGTISPSSRKMFLYSAHDFNVGCLLLSLDAFALPESPPYGAAVLLELHEIDGVYGLKLFYVDYRKGSPHALSIPGCSHFCPFDQFYSLVEEILPD</sequence>
<dbReference type="PANTHER" id="PTHR11567">
    <property type="entry name" value="ACID PHOSPHATASE-RELATED"/>
    <property type="match status" value="1"/>
</dbReference>
<feature type="chain" id="PRO_5010971850" description="acid phosphatase" evidence="8">
    <location>
        <begin position="19"/>
        <end position="354"/>
    </location>
</feature>
<dbReference type="PANTHER" id="PTHR11567:SF211">
    <property type="entry name" value="PROSTATIC ACID PHOSPHATASE"/>
    <property type="match status" value="1"/>
</dbReference>
<dbReference type="GO" id="GO:0003993">
    <property type="term" value="F:acid phosphatase activity"/>
    <property type="evidence" value="ECO:0007669"/>
    <property type="project" value="UniProtKB-EC"/>
</dbReference>
<evidence type="ECO:0000256" key="8">
    <source>
        <dbReference type="SAM" id="SignalP"/>
    </source>
</evidence>
<evidence type="ECO:0000313" key="10">
    <source>
        <dbReference type="EMBL" id="ERL91866.1"/>
    </source>
</evidence>
<accession>N6TRP4</accession>
<reference evidence="12 13" key="1">
    <citation type="journal article" date="2013" name="Genome Biol.">
        <title>Draft genome of the mountain pine beetle, Dendroctonus ponderosae Hopkins, a major forest pest.</title>
        <authorList>
            <person name="Keeling C.I."/>
            <person name="Yuen M.M."/>
            <person name="Liao N.Y."/>
            <person name="Docking T.R."/>
            <person name="Chan S.K."/>
            <person name="Taylor G.A."/>
            <person name="Palmquist D.L."/>
            <person name="Jackman S.D."/>
            <person name="Nguyen A."/>
            <person name="Li M."/>
            <person name="Henderson H."/>
            <person name="Janes J.K."/>
            <person name="Zhao Y."/>
            <person name="Pandoh P."/>
            <person name="Moore R."/>
            <person name="Sperling F.A."/>
            <person name="Huber D.P."/>
            <person name="Birol I."/>
            <person name="Jones S.J."/>
            <person name="Bohlmann J."/>
        </authorList>
    </citation>
    <scope>NUCLEOTIDE SEQUENCE</scope>
</reference>
<comment type="catalytic activity">
    <reaction evidence="1">
        <text>a phosphate monoester + H2O = an alcohol + phosphate</text>
        <dbReference type="Rhea" id="RHEA:15017"/>
        <dbReference type="ChEBI" id="CHEBI:15377"/>
        <dbReference type="ChEBI" id="CHEBI:30879"/>
        <dbReference type="ChEBI" id="CHEBI:43474"/>
        <dbReference type="ChEBI" id="CHEBI:67140"/>
        <dbReference type="EC" id="3.1.3.2"/>
    </reaction>
</comment>
<gene>
    <name evidence="11" type="primary">109543639</name>
    <name evidence="10" type="ORF">D910_09190</name>
    <name evidence="9" type="ORF">YQE_11369</name>
</gene>
<dbReference type="EnsemblMetazoa" id="XM_019913454.1">
    <property type="protein sequence ID" value="XP_019769013.1"/>
    <property type="gene ID" value="LOC109543639"/>
</dbReference>
<dbReference type="AlphaFoldDB" id="N6TRP4"/>
<keyword evidence="12" id="KW-1185">Reference proteome</keyword>
<dbReference type="EMBL" id="KB741248">
    <property type="protein sequence ID" value="ENN71935.1"/>
    <property type="molecule type" value="Genomic_DNA"/>
</dbReference>
<name>N6TRP4_DENPD</name>
<protein>
    <recommendedName>
        <fullName evidence="3">acid phosphatase</fullName>
        <ecNumber evidence="3">3.1.3.2</ecNumber>
    </recommendedName>
</protein>
<evidence type="ECO:0000256" key="4">
    <source>
        <dbReference type="ARBA" id="ARBA00022729"/>
    </source>
</evidence>
<dbReference type="EMBL" id="KB632305">
    <property type="protein sequence ID" value="ERL91866.1"/>
    <property type="molecule type" value="Genomic_DNA"/>
</dbReference>
<dbReference type="InterPro" id="IPR033379">
    <property type="entry name" value="Acid_Pase_AS"/>
</dbReference>
<evidence type="ECO:0000256" key="5">
    <source>
        <dbReference type="ARBA" id="ARBA00022801"/>
    </source>
</evidence>
<keyword evidence="6" id="KW-1015">Disulfide bond</keyword>
<organism evidence="9">
    <name type="scientific">Dendroctonus ponderosae</name>
    <name type="common">Mountain pine beetle</name>
    <dbReference type="NCBI Taxonomy" id="77166"/>
    <lineage>
        <taxon>Eukaryota</taxon>
        <taxon>Metazoa</taxon>
        <taxon>Ecdysozoa</taxon>
        <taxon>Arthropoda</taxon>
        <taxon>Hexapoda</taxon>
        <taxon>Insecta</taxon>
        <taxon>Pterygota</taxon>
        <taxon>Neoptera</taxon>
        <taxon>Endopterygota</taxon>
        <taxon>Coleoptera</taxon>
        <taxon>Polyphaga</taxon>
        <taxon>Cucujiformia</taxon>
        <taxon>Curculionidae</taxon>
        <taxon>Scolytinae</taxon>
        <taxon>Dendroctonus</taxon>
    </lineage>
</organism>
<keyword evidence="5" id="KW-0378">Hydrolase</keyword>
<proteinExistence type="inferred from homology"/>
<keyword evidence="7" id="KW-0325">Glycoprotein</keyword>